<reference evidence="1" key="1">
    <citation type="journal article" date="2021" name="Proc. Natl. Acad. Sci. U.S.A.">
        <title>A Catalog of Tens of Thousands of Viruses from Human Metagenomes Reveals Hidden Associations with Chronic Diseases.</title>
        <authorList>
            <person name="Tisza M.J."/>
            <person name="Buck C.B."/>
        </authorList>
    </citation>
    <scope>NUCLEOTIDE SEQUENCE</scope>
    <source>
        <strain evidence="1">CtmIh35</strain>
    </source>
</reference>
<proteinExistence type="predicted"/>
<accession>A0A8S5T890</accession>
<dbReference type="GO" id="GO:0032259">
    <property type="term" value="P:methylation"/>
    <property type="evidence" value="ECO:0007669"/>
    <property type="project" value="UniProtKB-KW"/>
</dbReference>
<name>A0A8S5T890_9CAUD</name>
<protein>
    <submittedName>
        <fullName evidence="1">Cytosine specific methyltransferase</fullName>
    </submittedName>
</protein>
<organism evidence="1">
    <name type="scientific">Siphoviridae sp. ctmIh35</name>
    <dbReference type="NCBI Taxonomy" id="2827932"/>
    <lineage>
        <taxon>Viruses</taxon>
        <taxon>Duplodnaviria</taxon>
        <taxon>Heunggongvirae</taxon>
        <taxon>Uroviricota</taxon>
        <taxon>Caudoviricetes</taxon>
    </lineage>
</organism>
<dbReference type="EMBL" id="BK032772">
    <property type="protein sequence ID" value="DAF59556.1"/>
    <property type="molecule type" value="Genomic_DNA"/>
</dbReference>
<dbReference type="GO" id="GO:0008168">
    <property type="term" value="F:methyltransferase activity"/>
    <property type="evidence" value="ECO:0007669"/>
    <property type="project" value="UniProtKB-KW"/>
</dbReference>
<keyword evidence="1" id="KW-0489">Methyltransferase</keyword>
<evidence type="ECO:0000313" key="1">
    <source>
        <dbReference type="EMBL" id="DAF59556.1"/>
    </source>
</evidence>
<sequence>MHWLRGWILCLRGTSKMKVLIACEESQEVCKAFREKGHEAYSCDILEPSGGHPEWHILGDALNVLDGGQVVTMDGATHDVGQWDMLIAHPPCTYLSNAGARHLWKDHQLQEERVKKGILGRDLFMQFFLAKIPRICIENPIPSRVFVLPKYTEVIQPYQYGHPYTKKTCLWLKGLQKLEPTNIVDPVATWCPSGSYSHKHGEQHRGMFTTDRARNRAKTFPGIAKAMAEQWGGESDGEA</sequence>
<keyword evidence="1" id="KW-0808">Transferase</keyword>